<organism evidence="2 3">
    <name type="scientific">Flavivirga amylovorans</name>
    <dbReference type="NCBI Taxonomy" id="870486"/>
    <lineage>
        <taxon>Bacteria</taxon>
        <taxon>Pseudomonadati</taxon>
        <taxon>Bacteroidota</taxon>
        <taxon>Flavobacteriia</taxon>
        <taxon>Flavobacteriales</taxon>
        <taxon>Flavobacteriaceae</taxon>
        <taxon>Flavivirga</taxon>
    </lineage>
</organism>
<dbReference type="Proteomes" id="UP001176891">
    <property type="component" value="Unassembled WGS sequence"/>
</dbReference>
<dbReference type="RefSeq" id="WP_303283315.1">
    <property type="nucleotide sequence ID" value="NZ_BAABCZ010000004.1"/>
</dbReference>
<evidence type="ECO:0000313" key="2">
    <source>
        <dbReference type="EMBL" id="MDO5988664.1"/>
    </source>
</evidence>
<accession>A0ABT8X432</accession>
<name>A0ABT8X432_9FLAO</name>
<evidence type="ECO:0000256" key="1">
    <source>
        <dbReference type="SAM" id="SignalP"/>
    </source>
</evidence>
<keyword evidence="1" id="KW-0732">Signal</keyword>
<evidence type="ECO:0000313" key="3">
    <source>
        <dbReference type="Proteomes" id="UP001176891"/>
    </source>
</evidence>
<gene>
    <name evidence="2" type="ORF">Q4Q39_14725</name>
</gene>
<keyword evidence="3" id="KW-1185">Reference proteome</keyword>
<evidence type="ECO:0008006" key="4">
    <source>
        <dbReference type="Google" id="ProtNLM"/>
    </source>
</evidence>
<comment type="caution">
    <text evidence="2">The sequence shown here is derived from an EMBL/GenBank/DDBJ whole genome shotgun (WGS) entry which is preliminary data.</text>
</comment>
<protein>
    <recommendedName>
        <fullName evidence="4">DUF5018 domain-containing protein</fullName>
    </recommendedName>
</protein>
<sequence length="391" mass="43664">MKRLIKLKCIGIILFSVFFMMNCDSGEENNQTEIEDIKIVEAMLSDFPLFARQRAEIEIVDPVIKNNKEVTYGEIKIILPSTVTSLENIKASITSKELNLSKFSISPSNNESLSFEGGKTHVFTISAATGNKEALLHYTVSITKEAPPVPETLKLTNFTFEASKNRGVILNDIIISRRAVENASYEKVYLLAPVGTDFTKLVPTITYEGTHLYYTQDPSIAPVDMDVKYPDTDASFDFKYPKRFFLAIKDKDNKEIRVVEVIVDVVNPVKIEMESVITPDAKEGASKYFAGITKWTNQGNHKINFQKATIYEDIDPAGGTTFKAITVYRELPGGGLEPGKSADVNVQVSAQYYLEGTYKSTAVFFTKIYQDNNSDDLFESAKVNITAKIVK</sequence>
<feature type="chain" id="PRO_5047099640" description="DUF5018 domain-containing protein" evidence="1">
    <location>
        <begin position="22"/>
        <end position="391"/>
    </location>
</feature>
<reference evidence="2" key="1">
    <citation type="submission" date="2023-07" db="EMBL/GenBank/DDBJ databases">
        <title>Two novel species in the genus Flavivirga.</title>
        <authorList>
            <person name="Kwon K."/>
        </authorList>
    </citation>
    <scope>NUCLEOTIDE SEQUENCE</scope>
    <source>
        <strain evidence="2">KACC 14157</strain>
    </source>
</reference>
<proteinExistence type="predicted"/>
<dbReference type="EMBL" id="JAUOEM010000005">
    <property type="protein sequence ID" value="MDO5988664.1"/>
    <property type="molecule type" value="Genomic_DNA"/>
</dbReference>
<feature type="signal peptide" evidence="1">
    <location>
        <begin position="1"/>
        <end position="21"/>
    </location>
</feature>